<organism evidence="5 6">
    <name type="scientific">Aliikangiella coralliicola</name>
    <dbReference type="NCBI Taxonomy" id="2592383"/>
    <lineage>
        <taxon>Bacteria</taxon>
        <taxon>Pseudomonadati</taxon>
        <taxon>Pseudomonadota</taxon>
        <taxon>Gammaproteobacteria</taxon>
        <taxon>Oceanospirillales</taxon>
        <taxon>Pleioneaceae</taxon>
        <taxon>Aliikangiella</taxon>
    </lineage>
</organism>
<evidence type="ECO:0000259" key="4">
    <source>
        <dbReference type="Pfam" id="PF14870"/>
    </source>
</evidence>
<dbReference type="SUPFAM" id="SSF50939">
    <property type="entry name" value="Sialidases"/>
    <property type="match status" value="1"/>
</dbReference>
<evidence type="ECO:0000256" key="1">
    <source>
        <dbReference type="ARBA" id="ARBA00022531"/>
    </source>
</evidence>
<dbReference type="PANTHER" id="PTHR47199">
    <property type="entry name" value="PHOTOSYSTEM II STABILITY/ASSEMBLY FACTOR HCF136, CHLOROPLASTIC"/>
    <property type="match status" value="1"/>
</dbReference>
<feature type="chain" id="PRO_5021792738" description="Photosynthesis system II assembly factor Ycf48/Hcf136-like domain-containing protein" evidence="3">
    <location>
        <begin position="26"/>
        <end position="328"/>
    </location>
</feature>
<dbReference type="InterPro" id="IPR015943">
    <property type="entry name" value="WD40/YVTN_repeat-like_dom_sf"/>
</dbReference>
<dbReference type="Gene3D" id="2.130.10.10">
    <property type="entry name" value="YVTN repeat-like/Quinoprotein amine dehydrogenase"/>
    <property type="match status" value="1"/>
</dbReference>
<sequence>MLTIKKFMRTLVLISLLISTGTVGAQESGEALKLNTPAIKASQRLLMDVQSIENNRLVAVGERGHILLSDDQGESWRQVLIPTEALLTRLFFIDGKVGWAVGHQQVILKTEDAGESWVVQYSNDSLDQPALFDIWFKNANNGIAIGSYGLYLTTNDGGKTWEDVYLENLEDEEIGFSHFYAVAYEPDSKKLFMAGELGFLAVSDDLGQSWKKMDSPYEGSFFDIIELPNGYLLTLGLRGHLFRSKDLGESWEEITTGTVSGLQKALVLPTNKVLIVGSDGTQLISNDFGKSVKLFQRDDRAHLAGAVALPNHEILIVGIKGVLKAQLN</sequence>
<keyword evidence="3" id="KW-0732">Signal</keyword>
<evidence type="ECO:0000256" key="3">
    <source>
        <dbReference type="SAM" id="SignalP"/>
    </source>
</evidence>
<comment type="caution">
    <text evidence="5">The sequence shown here is derived from an EMBL/GenBank/DDBJ whole genome shotgun (WGS) entry which is preliminary data.</text>
</comment>
<dbReference type="EMBL" id="VIKS01000016">
    <property type="protein sequence ID" value="TQV81512.1"/>
    <property type="molecule type" value="Genomic_DNA"/>
</dbReference>
<dbReference type="PANTHER" id="PTHR47199:SF2">
    <property type="entry name" value="PHOTOSYSTEM II STABILITY_ASSEMBLY FACTOR HCF136, CHLOROPLASTIC"/>
    <property type="match status" value="1"/>
</dbReference>
<dbReference type="InterPro" id="IPR028203">
    <property type="entry name" value="PSII_CF48-like_dom"/>
</dbReference>
<dbReference type="GO" id="GO:0015979">
    <property type="term" value="P:photosynthesis"/>
    <property type="evidence" value="ECO:0007669"/>
    <property type="project" value="UniProtKB-KW"/>
</dbReference>
<keyword evidence="6" id="KW-1185">Reference proteome</keyword>
<keyword evidence="1" id="KW-0602">Photosynthesis</keyword>
<feature type="domain" description="Photosynthesis system II assembly factor Ycf48/Hcf136-like" evidence="4">
    <location>
        <begin position="75"/>
        <end position="168"/>
    </location>
</feature>
<evidence type="ECO:0000313" key="6">
    <source>
        <dbReference type="Proteomes" id="UP000315439"/>
    </source>
</evidence>
<dbReference type="Pfam" id="PF14870">
    <property type="entry name" value="PSII_BNR"/>
    <property type="match status" value="1"/>
</dbReference>
<accession>A0A545TWD3</accession>
<keyword evidence="2" id="KW-0604">Photosystem II</keyword>
<dbReference type="CDD" id="cd15482">
    <property type="entry name" value="Sialidase_non-viral"/>
    <property type="match status" value="1"/>
</dbReference>
<dbReference type="InterPro" id="IPR036278">
    <property type="entry name" value="Sialidase_sf"/>
</dbReference>
<reference evidence="5 6" key="1">
    <citation type="submission" date="2019-07" db="EMBL/GenBank/DDBJ databases">
        <title>Draft genome for Aliikangiella sp. M105.</title>
        <authorList>
            <person name="Wang G."/>
        </authorList>
    </citation>
    <scope>NUCLEOTIDE SEQUENCE [LARGE SCALE GENOMIC DNA]</scope>
    <source>
        <strain evidence="5 6">M105</strain>
    </source>
</reference>
<dbReference type="Proteomes" id="UP000315439">
    <property type="component" value="Unassembled WGS sequence"/>
</dbReference>
<dbReference type="GO" id="GO:0009523">
    <property type="term" value="C:photosystem II"/>
    <property type="evidence" value="ECO:0007669"/>
    <property type="project" value="UniProtKB-KW"/>
</dbReference>
<dbReference type="RefSeq" id="WP_142935060.1">
    <property type="nucleotide sequence ID" value="NZ_ML660172.1"/>
</dbReference>
<evidence type="ECO:0000256" key="2">
    <source>
        <dbReference type="ARBA" id="ARBA00023276"/>
    </source>
</evidence>
<dbReference type="AlphaFoldDB" id="A0A545TWD3"/>
<evidence type="ECO:0000313" key="5">
    <source>
        <dbReference type="EMBL" id="TQV81512.1"/>
    </source>
</evidence>
<gene>
    <name evidence="5" type="ORF">FLL46_25525</name>
</gene>
<proteinExistence type="predicted"/>
<name>A0A545TWD3_9GAMM</name>
<protein>
    <recommendedName>
        <fullName evidence="4">Photosynthesis system II assembly factor Ycf48/Hcf136-like domain-containing protein</fullName>
    </recommendedName>
</protein>
<dbReference type="OrthoDB" id="9813892at2"/>
<feature type="signal peptide" evidence="3">
    <location>
        <begin position="1"/>
        <end position="25"/>
    </location>
</feature>